<evidence type="ECO:0000313" key="2">
    <source>
        <dbReference type="EMBL" id="TDW99120.1"/>
    </source>
</evidence>
<gene>
    <name evidence="2" type="ORF">EDB95_0128</name>
</gene>
<sequence>MAYDQKLAERVRQKLASLSNVEEKPMMGGLTFMYNDKMCLGIIKDELMCRIDPDLHDAAIAKTGCRTMDFTNRPMRGYVLVEQSGLKTEKDFDYWVGIALDFNKKAKASRKKK</sequence>
<evidence type="ECO:0000313" key="3">
    <source>
        <dbReference type="Proteomes" id="UP000294498"/>
    </source>
</evidence>
<comment type="caution">
    <text evidence="2">The sequence shown here is derived from an EMBL/GenBank/DDBJ whole genome shotgun (WGS) entry which is preliminary data.</text>
</comment>
<dbReference type="InterPro" id="IPR007076">
    <property type="entry name" value="TfoX_N"/>
</dbReference>
<dbReference type="AlphaFoldDB" id="A0A4R8DPS1"/>
<evidence type="ECO:0000259" key="1">
    <source>
        <dbReference type="Pfam" id="PF04993"/>
    </source>
</evidence>
<name>A0A4R8DPS1_9BACT</name>
<dbReference type="OrthoDB" id="214902at2"/>
<feature type="domain" description="TfoX N-terminal" evidence="1">
    <location>
        <begin position="14"/>
        <end position="101"/>
    </location>
</feature>
<proteinExistence type="predicted"/>
<dbReference type="Proteomes" id="UP000294498">
    <property type="component" value="Unassembled WGS sequence"/>
</dbReference>
<dbReference type="EMBL" id="SODV01000001">
    <property type="protein sequence ID" value="TDW99120.1"/>
    <property type="molecule type" value="Genomic_DNA"/>
</dbReference>
<dbReference type="SUPFAM" id="SSF159894">
    <property type="entry name" value="YgaC/TfoX-N like"/>
    <property type="match status" value="1"/>
</dbReference>
<organism evidence="2 3">
    <name type="scientific">Dinghuibacter silviterrae</name>
    <dbReference type="NCBI Taxonomy" id="1539049"/>
    <lineage>
        <taxon>Bacteria</taxon>
        <taxon>Pseudomonadati</taxon>
        <taxon>Bacteroidota</taxon>
        <taxon>Chitinophagia</taxon>
        <taxon>Chitinophagales</taxon>
        <taxon>Chitinophagaceae</taxon>
        <taxon>Dinghuibacter</taxon>
    </lineage>
</organism>
<accession>A0A4R8DPS1</accession>
<dbReference type="Gene3D" id="3.30.1460.30">
    <property type="entry name" value="YgaC/TfoX-N like chaperone"/>
    <property type="match status" value="1"/>
</dbReference>
<reference evidence="2 3" key="1">
    <citation type="submission" date="2019-03" db="EMBL/GenBank/DDBJ databases">
        <title>Genomic Encyclopedia of Type Strains, Phase IV (KMG-IV): sequencing the most valuable type-strain genomes for metagenomic binning, comparative biology and taxonomic classification.</title>
        <authorList>
            <person name="Goeker M."/>
        </authorList>
    </citation>
    <scope>NUCLEOTIDE SEQUENCE [LARGE SCALE GENOMIC DNA]</scope>
    <source>
        <strain evidence="2 3">DSM 100059</strain>
    </source>
</reference>
<keyword evidence="3" id="KW-1185">Reference proteome</keyword>
<dbReference type="RefSeq" id="WP_133989569.1">
    <property type="nucleotide sequence ID" value="NZ_SODV01000001.1"/>
</dbReference>
<protein>
    <submittedName>
        <fullName evidence="2">TfoX-like protein</fullName>
    </submittedName>
</protein>
<dbReference type="Pfam" id="PF04993">
    <property type="entry name" value="TfoX_N"/>
    <property type="match status" value="1"/>
</dbReference>